<dbReference type="Gramene" id="OMP03342">
    <property type="protein sequence ID" value="OMP03342"/>
    <property type="gene ID" value="CCACVL1_02473"/>
</dbReference>
<sequence>MAVECLIAERSVNRGAVTMILRNLWPEAEAPIIGEIGQNLFSVTFSSAKLLYDALVENPWAVMGFCFNLKEWQLIEVPVIVSTVFLRVPVAVPQQPPVSMIALNWDCQDGSVVFEERRRVWQKLVNKIDIQDGVSALMGVFNEIAKDLCDECIAMIAFTIWLIWKNRCEYMFKETNMNLLNSTLRIQAIMNDYCRFCDEKNKVKILVKNTEVSQKWAFPPTSWVRVINDSAFNEEDGKTAIGFRHSDKKVELCAFRGKRIQVVSPVQNKDCALQKAT</sequence>
<organism evidence="1 2">
    <name type="scientific">Corchorus capsularis</name>
    <name type="common">Jute</name>
    <dbReference type="NCBI Taxonomy" id="210143"/>
    <lineage>
        <taxon>Eukaryota</taxon>
        <taxon>Viridiplantae</taxon>
        <taxon>Streptophyta</taxon>
        <taxon>Embryophyta</taxon>
        <taxon>Tracheophyta</taxon>
        <taxon>Spermatophyta</taxon>
        <taxon>Magnoliopsida</taxon>
        <taxon>eudicotyledons</taxon>
        <taxon>Gunneridae</taxon>
        <taxon>Pentapetalae</taxon>
        <taxon>rosids</taxon>
        <taxon>malvids</taxon>
        <taxon>Malvales</taxon>
        <taxon>Malvaceae</taxon>
        <taxon>Grewioideae</taxon>
        <taxon>Apeibeae</taxon>
        <taxon>Corchorus</taxon>
    </lineage>
</organism>
<evidence type="ECO:0000313" key="2">
    <source>
        <dbReference type="Proteomes" id="UP000188268"/>
    </source>
</evidence>
<dbReference type="AlphaFoldDB" id="A0A1R3K8D7"/>
<dbReference type="Proteomes" id="UP000188268">
    <property type="component" value="Unassembled WGS sequence"/>
</dbReference>
<gene>
    <name evidence="1" type="ORF">CCACVL1_02473</name>
</gene>
<dbReference type="EMBL" id="AWWV01006078">
    <property type="protein sequence ID" value="OMP03342.1"/>
    <property type="molecule type" value="Genomic_DNA"/>
</dbReference>
<name>A0A1R3K8D7_COCAP</name>
<comment type="caution">
    <text evidence="1">The sequence shown here is derived from an EMBL/GenBank/DDBJ whole genome shotgun (WGS) entry which is preliminary data.</text>
</comment>
<keyword evidence="2" id="KW-1185">Reference proteome</keyword>
<evidence type="ECO:0008006" key="3">
    <source>
        <dbReference type="Google" id="ProtNLM"/>
    </source>
</evidence>
<dbReference type="OrthoDB" id="985111at2759"/>
<protein>
    <recommendedName>
        <fullName evidence="3">DUF4283 domain-containing protein</fullName>
    </recommendedName>
</protein>
<reference evidence="1 2" key="1">
    <citation type="submission" date="2013-09" db="EMBL/GenBank/DDBJ databases">
        <title>Corchorus capsularis genome sequencing.</title>
        <authorList>
            <person name="Alam M."/>
            <person name="Haque M.S."/>
            <person name="Islam M.S."/>
            <person name="Emdad E.M."/>
            <person name="Islam M.M."/>
            <person name="Ahmed B."/>
            <person name="Halim A."/>
            <person name="Hossen Q.M.M."/>
            <person name="Hossain M.Z."/>
            <person name="Ahmed R."/>
            <person name="Khan M.M."/>
            <person name="Islam R."/>
            <person name="Rashid M.M."/>
            <person name="Khan S.A."/>
            <person name="Rahman M.S."/>
            <person name="Alam M."/>
        </authorList>
    </citation>
    <scope>NUCLEOTIDE SEQUENCE [LARGE SCALE GENOMIC DNA]</scope>
    <source>
        <strain evidence="2">cv. CVL-1</strain>
        <tissue evidence="1">Whole seedling</tissue>
    </source>
</reference>
<evidence type="ECO:0000313" key="1">
    <source>
        <dbReference type="EMBL" id="OMP03342.1"/>
    </source>
</evidence>
<accession>A0A1R3K8D7</accession>
<proteinExistence type="predicted"/>